<dbReference type="EMBL" id="LGUE01000004">
    <property type="protein sequence ID" value="KON85032.1"/>
    <property type="molecule type" value="Genomic_DNA"/>
</dbReference>
<dbReference type="InterPro" id="IPR041916">
    <property type="entry name" value="Anti_sigma_zinc_sf"/>
</dbReference>
<organism evidence="4 5">
    <name type="scientific">Rossellomorea marisflavi</name>
    <dbReference type="NCBI Taxonomy" id="189381"/>
    <lineage>
        <taxon>Bacteria</taxon>
        <taxon>Bacillati</taxon>
        <taxon>Bacillota</taxon>
        <taxon>Bacilli</taxon>
        <taxon>Bacillales</taxon>
        <taxon>Bacillaceae</taxon>
        <taxon>Rossellomorea</taxon>
    </lineage>
</organism>
<feature type="domain" description="Putative zinc-finger" evidence="3">
    <location>
        <begin position="6"/>
        <end position="37"/>
    </location>
</feature>
<protein>
    <recommendedName>
        <fullName evidence="2">Anti-sigma-W factor RsiW</fullName>
    </recommendedName>
</protein>
<evidence type="ECO:0000259" key="3">
    <source>
        <dbReference type="Pfam" id="PF13490"/>
    </source>
</evidence>
<dbReference type="Gene3D" id="1.10.10.1320">
    <property type="entry name" value="Anti-sigma factor, zinc-finger domain"/>
    <property type="match status" value="1"/>
</dbReference>
<dbReference type="Proteomes" id="UP000037405">
    <property type="component" value="Unassembled WGS sequence"/>
</dbReference>
<sequence length="226" mass="26448">MNHEVFKDLVPNYLEHLTSDETRRLMEAHMESCPECREYLEDMKEEGMEHQVEQRTAERKQIDYLKTVRSKNKKRIIVVIASMLGLFVILAVVNHILFVSMWIADQGNVDTTIQKDQSSITMTFKSKKDDRYLLAIQNELNQPYTDEIIIYESWDLIPPPSWLPYGEISDQFRDGVSVTYTFADKDTLILNDGKKIKLTDDDKVTVSYDGRTEEIRLRDLFDGKKE</sequence>
<evidence type="ECO:0000313" key="5">
    <source>
        <dbReference type="Proteomes" id="UP000037405"/>
    </source>
</evidence>
<evidence type="ECO:0000256" key="1">
    <source>
        <dbReference type="ARBA" id="ARBA00024353"/>
    </source>
</evidence>
<accession>A0A0M0G680</accession>
<evidence type="ECO:0000256" key="2">
    <source>
        <dbReference type="ARBA" id="ARBA00024438"/>
    </source>
</evidence>
<dbReference type="Pfam" id="PF13490">
    <property type="entry name" value="zf-HC2"/>
    <property type="match status" value="1"/>
</dbReference>
<gene>
    <name evidence="4" type="ORF">AF331_13665</name>
</gene>
<dbReference type="AlphaFoldDB" id="A0A0M0G680"/>
<comment type="similarity">
    <text evidence="1">Belongs to the zinc-associated anti-sigma factor (ZAS) superfamily. Anti-sigma-W factor family.</text>
</comment>
<reference evidence="5" key="1">
    <citation type="submission" date="2015-07" db="EMBL/GenBank/DDBJ databases">
        <title>Fjat-14235 jcm11544.</title>
        <authorList>
            <person name="Liu B."/>
            <person name="Wang J."/>
            <person name="Zhu Y."/>
            <person name="Liu G."/>
            <person name="Chen Q."/>
            <person name="Chen Z."/>
            <person name="Lan J."/>
            <person name="Che J."/>
            <person name="Ge C."/>
            <person name="Shi H."/>
            <person name="Pan Z."/>
            <person name="Liu X."/>
        </authorList>
    </citation>
    <scope>NUCLEOTIDE SEQUENCE [LARGE SCALE GENOMIC DNA]</scope>
    <source>
        <strain evidence="5">JCM 11544</strain>
    </source>
</reference>
<dbReference type="InterPro" id="IPR027383">
    <property type="entry name" value="Znf_put"/>
</dbReference>
<evidence type="ECO:0000313" key="4">
    <source>
        <dbReference type="EMBL" id="KON85032.1"/>
    </source>
</evidence>
<proteinExistence type="inferred from homology"/>
<keyword evidence="5" id="KW-1185">Reference proteome</keyword>
<dbReference type="OrthoDB" id="6194834at2"/>
<name>A0A0M0G680_9BACI</name>
<dbReference type="RefSeq" id="WP_053428634.1">
    <property type="nucleotide sequence ID" value="NZ_LGUE01000004.1"/>
</dbReference>
<dbReference type="PATRIC" id="fig|189381.12.peg.2796"/>
<comment type="caution">
    <text evidence="4">The sequence shown here is derived from an EMBL/GenBank/DDBJ whole genome shotgun (WGS) entry which is preliminary data.</text>
</comment>